<keyword evidence="4" id="KW-0121">Carboxypeptidase</keyword>
<dbReference type="PANTHER" id="PTHR30023:SF0">
    <property type="entry name" value="PENICILLIN-SENSITIVE CARBOXYPEPTIDASE A"/>
    <property type="match status" value="1"/>
</dbReference>
<dbReference type="Gene3D" id="3.50.80.20">
    <property type="entry name" value="D-Ala-D-Ala carboxypeptidase C, peptidase S13"/>
    <property type="match status" value="1"/>
</dbReference>
<evidence type="ECO:0000256" key="3">
    <source>
        <dbReference type="SAM" id="MobiDB-lite"/>
    </source>
</evidence>
<name>A0A4R4KGE7_9BACT</name>
<dbReference type="InterPro" id="IPR000667">
    <property type="entry name" value="Peptidase_S13"/>
</dbReference>
<dbReference type="PRINTS" id="PR00922">
    <property type="entry name" value="DADACBPTASE3"/>
</dbReference>
<evidence type="ECO:0000256" key="2">
    <source>
        <dbReference type="ARBA" id="ARBA00022801"/>
    </source>
</evidence>
<dbReference type="Pfam" id="PF02113">
    <property type="entry name" value="Peptidase_S13"/>
    <property type="match status" value="1"/>
</dbReference>
<dbReference type="OrthoDB" id="9802627at2"/>
<keyword evidence="4" id="KW-0645">Protease</keyword>
<evidence type="ECO:0000313" key="5">
    <source>
        <dbReference type="Proteomes" id="UP000295706"/>
    </source>
</evidence>
<evidence type="ECO:0000313" key="4">
    <source>
        <dbReference type="EMBL" id="TDB67130.1"/>
    </source>
</evidence>
<dbReference type="SUPFAM" id="SSF56601">
    <property type="entry name" value="beta-lactamase/transpeptidase-like"/>
    <property type="match status" value="1"/>
</dbReference>
<dbReference type="NCBIfam" id="TIGR00666">
    <property type="entry name" value="PBP4"/>
    <property type="match status" value="1"/>
</dbReference>
<feature type="region of interest" description="Disordered" evidence="3">
    <location>
        <begin position="272"/>
        <end position="291"/>
    </location>
</feature>
<accession>A0A4R4KGE7</accession>
<gene>
    <name evidence="4" type="primary">dacB</name>
    <name evidence="4" type="ORF">EZE20_06485</name>
</gene>
<dbReference type="AlphaFoldDB" id="A0A4R4KGE7"/>
<dbReference type="InterPro" id="IPR012338">
    <property type="entry name" value="Beta-lactam/transpept-like"/>
</dbReference>
<protein>
    <submittedName>
        <fullName evidence="4">D-alanyl-D-alanine carboxypeptidase/D-alanyl-D-alanine-endopeptidase</fullName>
        <ecNumber evidence="4">3.4.16.4</ecNumber>
    </submittedName>
</protein>
<dbReference type="PANTHER" id="PTHR30023">
    <property type="entry name" value="D-ALANYL-D-ALANINE CARBOXYPEPTIDASE"/>
    <property type="match status" value="1"/>
</dbReference>
<dbReference type="GO" id="GO:0000270">
    <property type="term" value="P:peptidoglycan metabolic process"/>
    <property type="evidence" value="ECO:0007669"/>
    <property type="project" value="TreeGrafter"/>
</dbReference>
<dbReference type="Gene3D" id="3.40.710.10">
    <property type="entry name" value="DD-peptidase/beta-lactamase superfamily"/>
    <property type="match status" value="1"/>
</dbReference>
<dbReference type="GO" id="GO:0009002">
    <property type="term" value="F:serine-type D-Ala-D-Ala carboxypeptidase activity"/>
    <property type="evidence" value="ECO:0007669"/>
    <property type="project" value="UniProtKB-EC"/>
</dbReference>
<dbReference type="EC" id="3.4.16.4" evidence="4"/>
<dbReference type="Proteomes" id="UP000295706">
    <property type="component" value="Unassembled WGS sequence"/>
</dbReference>
<dbReference type="EMBL" id="SMJU01000004">
    <property type="protein sequence ID" value="TDB67130.1"/>
    <property type="molecule type" value="Genomic_DNA"/>
</dbReference>
<dbReference type="GO" id="GO:0006508">
    <property type="term" value="P:proteolysis"/>
    <property type="evidence" value="ECO:0007669"/>
    <property type="project" value="InterPro"/>
</dbReference>
<comment type="similarity">
    <text evidence="1">Belongs to the peptidase S13 family.</text>
</comment>
<organism evidence="4 5">
    <name type="scientific">Arundinibacter roseus</name>
    <dbReference type="NCBI Taxonomy" id="2070510"/>
    <lineage>
        <taxon>Bacteria</taxon>
        <taxon>Pseudomonadati</taxon>
        <taxon>Bacteroidota</taxon>
        <taxon>Cytophagia</taxon>
        <taxon>Cytophagales</taxon>
        <taxon>Spirosomataceae</taxon>
        <taxon>Arundinibacter</taxon>
    </lineage>
</organism>
<keyword evidence="5" id="KW-1185">Reference proteome</keyword>
<reference evidence="4 5" key="1">
    <citation type="submission" date="2019-02" db="EMBL/GenBank/DDBJ databases">
        <title>Arundinibacter roseus gen. nov., sp. nov., a new member of the family Cytophagaceae.</title>
        <authorList>
            <person name="Szuroczki S."/>
            <person name="Khayer B."/>
            <person name="Sproer C."/>
            <person name="Toumi M."/>
            <person name="Szabo A."/>
            <person name="Felfoldi T."/>
            <person name="Schumann P."/>
            <person name="Toth E."/>
        </authorList>
    </citation>
    <scope>NUCLEOTIDE SEQUENCE [LARGE SCALE GENOMIC DNA]</scope>
    <source>
        <strain evidence="4 5">DMA-k-7a</strain>
    </source>
</reference>
<evidence type="ECO:0000256" key="1">
    <source>
        <dbReference type="ARBA" id="ARBA00006096"/>
    </source>
</evidence>
<comment type="caution">
    <text evidence="4">The sequence shown here is derived from an EMBL/GenBank/DDBJ whole genome shotgun (WGS) entry which is preliminary data.</text>
</comment>
<keyword evidence="2 4" id="KW-0378">Hydrolase</keyword>
<proteinExistence type="inferred from homology"/>
<sequence length="469" mass="51051">MVDSLGLANLTDALLELQNSELMQNGTLSFSLTSCQTDRPLLILNQKQSLPSASILKLVSTATVLSVFGGDYTYKTFLEYDGQKSGDTLKGNLYIRGTGDPSLGSDRFKDFASYQQLLSRWSTALAQTGIKHVQGQVIADASFFDEQSLADTWIWADLGNYYGAGVQGLNFNENKYTMLFRTGSDVGQPSEVLRTEPALPFLHWTNRVTSGPTGSGDRVYMYASPLSKEVLLTGTVPRNSAAFSVRGAIPNPSFAVAYLLTQELTQKGITISGEPSTIQNNPQNSPRTVLDTHTSPTLRELCQQTNWWSINLYADSFLKLIGRKLTDEPDFSSSVQAVIDYWQQRGVSMNGFFIKDGSGLSPTGSLTTQNLTGILNAATRDKTFPDFYSSIAILGETGTVRNMGKGTRAAGNVRAKSGSIEGTRAYAGYVVTKEGERLSFAIIAHKYTPNNSRAIGIELARLLILLGDL</sequence>